<dbReference type="CTD" id="399488"/>
<dbReference type="Ensembl" id="ENSSDUT00000001201.1">
    <property type="protein sequence ID" value="ENSSDUP00000001153.1"/>
    <property type="gene ID" value="ENSSDUG00000000942.1"/>
</dbReference>
<feature type="region of interest" description="Disordered" evidence="1">
    <location>
        <begin position="1"/>
        <end position="78"/>
    </location>
</feature>
<dbReference type="InterPro" id="IPR017853">
    <property type="entry name" value="GH"/>
</dbReference>
<feature type="compositionally biased region" description="Low complexity" evidence="1">
    <location>
        <begin position="64"/>
        <end position="76"/>
    </location>
</feature>
<feature type="domain" description="Glycosyl hydrolase family 13 catalytic" evidence="3">
    <location>
        <begin position="160"/>
        <end position="448"/>
    </location>
</feature>
<dbReference type="GO" id="GO:0015173">
    <property type="term" value="F:aromatic amino acid transmembrane transporter activity"/>
    <property type="evidence" value="ECO:0007669"/>
    <property type="project" value="TreeGrafter"/>
</dbReference>
<dbReference type="InterPro" id="IPR042280">
    <property type="entry name" value="SLC3A2"/>
</dbReference>
<evidence type="ECO:0000256" key="1">
    <source>
        <dbReference type="SAM" id="MobiDB-lite"/>
    </source>
</evidence>
<dbReference type="InterPro" id="IPR006047">
    <property type="entry name" value="GH13_cat_dom"/>
</dbReference>
<dbReference type="Gene3D" id="3.20.20.80">
    <property type="entry name" value="Glycosidases"/>
    <property type="match status" value="1"/>
</dbReference>
<dbReference type="SUPFAM" id="SSF51445">
    <property type="entry name" value="(Trans)glycosidases"/>
    <property type="match status" value="1"/>
</dbReference>
<dbReference type="RefSeq" id="XP_022621869.1">
    <property type="nucleotide sequence ID" value="XM_022766148.1"/>
</dbReference>
<dbReference type="PANTHER" id="PTHR46673">
    <property type="entry name" value="4F2 CELL-SURFACE ANTIGEN HEAVY CHAIN"/>
    <property type="match status" value="1"/>
</dbReference>
<dbReference type="GeneID" id="111237169"/>
<dbReference type="InterPro" id="IPR031984">
    <property type="entry name" value="SLC3A2_N"/>
</dbReference>
<proteinExistence type="predicted"/>
<evidence type="ECO:0000256" key="2">
    <source>
        <dbReference type="SAM" id="Phobius"/>
    </source>
</evidence>
<dbReference type="STRING" id="41447.ENSSDUP00000001153"/>
<accession>A0A3B4T4S9</accession>
<keyword evidence="2" id="KW-0472">Membrane</keyword>
<dbReference type="PANTHER" id="PTHR46673:SF3">
    <property type="entry name" value="SOLUTE CARRIER FAMILY 3 (AMINO ACID TRANSPORTER HEAVY CHAIN), MEMBER 2A-RELATED"/>
    <property type="match status" value="1"/>
</dbReference>
<dbReference type="GO" id="GO:0005975">
    <property type="term" value="P:carbohydrate metabolic process"/>
    <property type="evidence" value="ECO:0007669"/>
    <property type="project" value="InterPro"/>
</dbReference>
<sequence length="554" mass="60426">MNTEETNVELQDAETKDVEPKDAADPAQGAADADATEADVSEADLDQEEQEKQPMTGGDRDADAASAGGDAAAAAAEKNGSVKLKIPEEVEGGKFTGLSKEELLRVAGTPGWVRTRWALLVVFWLGWLGMLVGAVFIILQAPRCRDLPPTNWWNDGPLYQIVNIPAFTDTHNLKGLEQKVDSLSQLKVKGLVVGPIHVAPPDDAMSLRFEEISPEAGNLEQFKGFVQAAHKKGISVVLDLTPNYQGSSGPWFSNISVTNVAERLKSALVFWLNEGVDGVQLSGVERVSGVVPSLWADIRAIVQNRMDERQNRRVLIGITERSSAEDVSSLLSSTHVDLLISRVLRGGDVDATERAQSVQFLYSNHSQTKLAWNLGGRVEGHLASLVGPALVKLHQLLLLTLPGTPVFNYGDEIGLMDEGTKFPKMLWDSNERLNETLQEERAERLSCRRFFRSVSELRGKERSLMFGDFVLLSNSSSSLAYLRVWDQSTRYLAAFNWAAEEAAVLQLSDATLPRQAAVVISTNSSALPADSSVDLMNLYLGPGQAALLKFPYTG</sequence>
<reference evidence="4" key="1">
    <citation type="submission" date="2025-08" db="UniProtKB">
        <authorList>
            <consortium name="Ensembl"/>
        </authorList>
    </citation>
    <scope>IDENTIFICATION</scope>
</reference>
<evidence type="ECO:0000313" key="4">
    <source>
        <dbReference type="Ensembl" id="ENSSDUP00000001153.1"/>
    </source>
</evidence>
<dbReference type="GO" id="GO:0060142">
    <property type="term" value="P:regulation of syncytium formation by plasma membrane fusion"/>
    <property type="evidence" value="ECO:0007669"/>
    <property type="project" value="Ensembl"/>
</dbReference>
<dbReference type="GO" id="GO:0016323">
    <property type="term" value="C:basolateral plasma membrane"/>
    <property type="evidence" value="ECO:0007669"/>
    <property type="project" value="TreeGrafter"/>
</dbReference>
<evidence type="ECO:0000313" key="5">
    <source>
        <dbReference type="Proteomes" id="UP000261420"/>
    </source>
</evidence>
<feature type="compositionally biased region" description="Acidic residues" evidence="1">
    <location>
        <begin position="34"/>
        <end position="49"/>
    </location>
</feature>
<dbReference type="GO" id="GO:0015190">
    <property type="term" value="F:L-leucine transmembrane transporter activity"/>
    <property type="evidence" value="ECO:0007669"/>
    <property type="project" value="TreeGrafter"/>
</dbReference>
<dbReference type="GeneTree" id="ENSGT00940000156646"/>
<dbReference type="GO" id="GO:0015823">
    <property type="term" value="P:phenylalanine transport"/>
    <property type="evidence" value="ECO:0007669"/>
    <property type="project" value="TreeGrafter"/>
</dbReference>
<dbReference type="GO" id="GO:1904273">
    <property type="term" value="P:L-alanine import across plasma membrane"/>
    <property type="evidence" value="ECO:0007669"/>
    <property type="project" value="TreeGrafter"/>
</dbReference>
<dbReference type="KEGG" id="sdu:111237169"/>
<keyword evidence="2" id="KW-0812">Transmembrane</keyword>
<keyword evidence="2" id="KW-1133">Transmembrane helix</keyword>
<dbReference type="Pfam" id="PF16028">
    <property type="entry name" value="SLC3A2_N"/>
    <property type="match status" value="1"/>
</dbReference>
<dbReference type="GO" id="GO:1903801">
    <property type="term" value="P:L-leucine import across plasma membrane"/>
    <property type="evidence" value="ECO:0007669"/>
    <property type="project" value="TreeGrafter"/>
</dbReference>
<dbReference type="InterPro" id="IPR013780">
    <property type="entry name" value="Glyco_hydro_b"/>
</dbReference>
<dbReference type="Pfam" id="PF00128">
    <property type="entry name" value="Alpha-amylase"/>
    <property type="match status" value="1"/>
</dbReference>
<dbReference type="OMA" id="PERETGQ"/>
<dbReference type="GO" id="GO:0015180">
    <property type="term" value="F:L-alanine transmembrane transporter activity"/>
    <property type="evidence" value="ECO:0007669"/>
    <property type="project" value="TreeGrafter"/>
</dbReference>
<feature type="transmembrane region" description="Helical" evidence="2">
    <location>
        <begin position="117"/>
        <end position="139"/>
    </location>
</feature>
<keyword evidence="5" id="KW-1185">Reference proteome</keyword>
<name>A0A3B4T4S9_SERDU</name>
<dbReference type="Proteomes" id="UP000261420">
    <property type="component" value="Unplaced"/>
</dbReference>
<dbReference type="Gene3D" id="2.60.40.1180">
    <property type="entry name" value="Golgi alpha-mannosidase II"/>
    <property type="match status" value="1"/>
</dbReference>
<organism evidence="4 5">
    <name type="scientific">Seriola dumerili</name>
    <name type="common">Greater amberjack</name>
    <name type="synonym">Caranx dumerili</name>
    <dbReference type="NCBI Taxonomy" id="41447"/>
    <lineage>
        <taxon>Eukaryota</taxon>
        <taxon>Metazoa</taxon>
        <taxon>Chordata</taxon>
        <taxon>Craniata</taxon>
        <taxon>Vertebrata</taxon>
        <taxon>Euteleostomi</taxon>
        <taxon>Actinopterygii</taxon>
        <taxon>Neopterygii</taxon>
        <taxon>Teleostei</taxon>
        <taxon>Neoteleostei</taxon>
        <taxon>Acanthomorphata</taxon>
        <taxon>Carangaria</taxon>
        <taxon>Carangiformes</taxon>
        <taxon>Carangidae</taxon>
        <taxon>Seriola</taxon>
    </lineage>
</organism>
<dbReference type="AlphaFoldDB" id="A0A3B4T4S9"/>
<protein>
    <submittedName>
        <fullName evidence="4">Solute carrier family 3 member 2b</fullName>
    </submittedName>
</protein>
<reference evidence="4" key="2">
    <citation type="submission" date="2025-09" db="UniProtKB">
        <authorList>
            <consortium name="Ensembl"/>
        </authorList>
    </citation>
    <scope>IDENTIFICATION</scope>
</reference>
<dbReference type="SMART" id="SM00642">
    <property type="entry name" value="Aamy"/>
    <property type="match status" value="1"/>
</dbReference>
<evidence type="ECO:0000259" key="3">
    <source>
        <dbReference type="SMART" id="SM00642"/>
    </source>
</evidence>
<dbReference type="GO" id="GO:0016324">
    <property type="term" value="C:apical plasma membrane"/>
    <property type="evidence" value="ECO:0007669"/>
    <property type="project" value="TreeGrafter"/>
</dbReference>
<feature type="compositionally biased region" description="Basic and acidic residues" evidence="1">
    <location>
        <begin position="13"/>
        <end position="24"/>
    </location>
</feature>